<dbReference type="AlphaFoldDB" id="A0A2J8NHD6"/>
<evidence type="ECO:0000313" key="2">
    <source>
        <dbReference type="Proteomes" id="UP000236370"/>
    </source>
</evidence>
<proteinExistence type="predicted"/>
<protein>
    <submittedName>
        <fullName evidence="1">WDR78 isoform 2</fullName>
    </submittedName>
</protein>
<name>A0A2J8NHD6_PANTR</name>
<organism evidence="1 2">
    <name type="scientific">Pan troglodytes</name>
    <name type="common">Chimpanzee</name>
    <dbReference type="NCBI Taxonomy" id="9598"/>
    <lineage>
        <taxon>Eukaryota</taxon>
        <taxon>Metazoa</taxon>
        <taxon>Chordata</taxon>
        <taxon>Craniata</taxon>
        <taxon>Vertebrata</taxon>
        <taxon>Euteleostomi</taxon>
        <taxon>Mammalia</taxon>
        <taxon>Eutheria</taxon>
        <taxon>Euarchontoglires</taxon>
        <taxon>Primates</taxon>
        <taxon>Haplorrhini</taxon>
        <taxon>Catarrhini</taxon>
        <taxon>Hominidae</taxon>
        <taxon>Pan</taxon>
    </lineage>
</organism>
<reference evidence="1 2" key="1">
    <citation type="submission" date="2017-12" db="EMBL/GenBank/DDBJ databases">
        <title>High-resolution comparative analysis of great ape genomes.</title>
        <authorList>
            <person name="Pollen A."/>
            <person name="Hastie A."/>
            <person name="Hormozdiari F."/>
            <person name="Dougherty M."/>
            <person name="Liu R."/>
            <person name="Chaisson M."/>
            <person name="Hoppe E."/>
            <person name="Hill C."/>
            <person name="Pang A."/>
            <person name="Hillier L."/>
            <person name="Baker C."/>
            <person name="Armstrong J."/>
            <person name="Shendure J."/>
            <person name="Paten B."/>
            <person name="Wilson R."/>
            <person name="Chao H."/>
            <person name="Schneider V."/>
            <person name="Ventura M."/>
            <person name="Kronenberg Z."/>
            <person name="Murali S."/>
            <person name="Gordon D."/>
            <person name="Cantsilieris S."/>
            <person name="Munson K."/>
            <person name="Nelson B."/>
            <person name="Raja A."/>
            <person name="Underwood J."/>
            <person name="Diekhans M."/>
            <person name="Fiddes I."/>
            <person name="Haussler D."/>
            <person name="Eichler E."/>
        </authorList>
    </citation>
    <scope>NUCLEOTIDE SEQUENCE [LARGE SCALE GENOMIC DNA]</scope>
    <source>
        <strain evidence="1">Yerkes chimp pedigree #C0471</strain>
    </source>
</reference>
<dbReference type="Proteomes" id="UP000236370">
    <property type="component" value="Unassembled WGS sequence"/>
</dbReference>
<gene>
    <name evidence="1" type="ORF">CK820_G0010365</name>
</gene>
<evidence type="ECO:0000313" key="1">
    <source>
        <dbReference type="EMBL" id="PNI71181.1"/>
    </source>
</evidence>
<dbReference type="EMBL" id="NBAG03000229">
    <property type="protein sequence ID" value="PNI71181.1"/>
    <property type="molecule type" value="Genomic_DNA"/>
</dbReference>
<accession>A0A2J8NHD6</accession>
<comment type="caution">
    <text evidence="1">The sequence shown here is derived from an EMBL/GenBank/DDBJ whole genome shotgun (WGS) entry which is preliminary data.</text>
</comment>
<sequence length="82" mass="8719">MTPGKHSGASARAANAGAWGYRVFRGGQKRGGGPLPSWSPPCQSLRQAVTSSRTSGWLNPDLGKDLMKQICVSFPLCLFLEA</sequence>